<dbReference type="PANTHER" id="PTHR46730">
    <property type="entry name" value="POLYCYSTIN-1"/>
    <property type="match status" value="1"/>
</dbReference>
<organism evidence="8 9">
    <name type="scientific">Saccharicrinis carchari</name>
    <dbReference type="NCBI Taxonomy" id="1168039"/>
    <lineage>
        <taxon>Bacteria</taxon>
        <taxon>Pseudomonadati</taxon>
        <taxon>Bacteroidota</taxon>
        <taxon>Bacteroidia</taxon>
        <taxon>Marinilabiliales</taxon>
        <taxon>Marinilabiliaceae</taxon>
        <taxon>Saccharicrinis</taxon>
    </lineage>
</organism>
<evidence type="ECO:0000256" key="5">
    <source>
        <dbReference type="ARBA" id="ARBA00023136"/>
    </source>
</evidence>
<dbReference type="EMBL" id="FXTB01000002">
    <property type="protein sequence ID" value="SMO49545.1"/>
    <property type="molecule type" value="Genomic_DNA"/>
</dbReference>
<accession>A0A521BR52</accession>
<dbReference type="SMART" id="SM00089">
    <property type="entry name" value="PKD"/>
    <property type="match status" value="10"/>
</dbReference>
<dbReference type="RefSeq" id="WP_142532333.1">
    <property type="nucleotide sequence ID" value="NZ_FXTB01000002.1"/>
</dbReference>
<sequence length="1646" mass="179485">MINQHNTTIRLAIFTFLFSLIGNISLAQDCSYVSNANDIQPDGLCAPVNVDWEVIYRGVNNNGASVQIQYDWDDGNPVEIVDAVLTNAVTREWTATHKHEYPNTGSKCNYQPRVNLVVNGVVCTSSTQFQIVTVWDTDDKNGGWLEIDPAVYPICVGNDALFNFTDNSQWNCTPTYENDVINDLNRWVQWIYGTGGTDIFDAEVDGLVRVYPFAGNINHVPGPVESPVAPHNTSLDIYIPNHHPVGAFFEVTLRNWNVCNPYDDPSIPGPPANAADGDYPPETVTAMAIIVALPDATIDPVANVCESEPPFLLIAVDGGGTWSGPGISDPASSMFDPALAGPGTHTITYSITDGNGCSDSKSVVIIVKESPKADITPSGLTNFCPGVVMDLDGNPSDGEAPYTHSWTGQTGPLNNTSIQAPEFQASTVGKYNLIYQVTDKNGCWGKDTIELDVAEVNISFAHKNIETCLGTAVTLNPNPSGGSESFVFHQWTGARTDKLSATDIQTPDFTADETGVFTFDYTVRDSYGCEGTETITITVYAQPVADAGTDITECGLKTILAANASIGNGTWKVISGPGSLALESFTIPAPNVVADTYGTYFLRWTENNLGCIDSMDVNLTFVEMPTPSVMPNKDTCGLSLQLIANKHIGSGKWVKTEGPGNALFSDSSKEKTQVSVNTSGKYKFAWVEDNGHCIAGDTLEVNFFTVPTAQITPPPALACTPMQIDFQNTSVDADSYYWDFGNGVISNLENPQQIFTNKTPHAVDYEISMIATTTNGCADTLKHSVKVAPRPISYFDADKKTGCSPLITKFTNKSQGGDSYAWTFGDSSPQEAGTDALHTFTNIETYTQSYQVQLVTTNTYSCTDTSRLFVSVYPNQQFNLTASPDSGCSPLNTTFTADPGAFKYEWDFGDGHKIPGAGINAKLFENNTKLKQKHKVTLYTTTFYGCLDTTETNITVLPSPTAKFQPDNTNVCAPKEVLFTNSSTDAVQSYWEFGDGSTISTPGNQNVNHNYINNTFTPRNFRVRLVTENSFGCKDSIDGFTIVNPAVNASISGATTDCAPFEAHFGNNTTGANTYLWDYGDGNTSAGMLGKNIFENNTDVEQDYEIKMIASSVYGCSDTASVTVKALPSPNTYFEPNDFTVCSPKQVKFTNFTQNIINSVWRFGDGTSTSTPGNENVEHTYINDDFVPKDFKIQLITENSFGCKDSMDGFTSVKPKVVAKITGSDKGCSPLEMSFGNESAGANSFVWDYGDGNSSTGYLGLNIFTNDTDTDKEYNIAMVAQSAYGCSDTAHTTVTVYATPAPQFSVTPQQQQMPRSTVQIDNQTTGSNWQYFWDFGDSNTAQDKQPKQHTYADYGSYSIELKAFSEHCENSLKKQILIIANLPEVEYGPSAEGCPALTVDFYSTAKNAENYLWDFGDGNSSSDPNPTHTYYTKGKYTVKLTVTGPGGQTIKDDLIINVYPEPTALFEVFPNVVTIPGETVTFGNKSMGANSFSWDFGDGQRSIEMHPKHNYTKAGDYSITLDAKNEFGCTNTYVQRNAVTAQEGGDISFPNAFTPNTTGPGDGRYDRTDTNNYIFHPVVQEGIEEYQLKIFSRWGQLLFESDNIKIGWNGYYKNQLCTQGVYIWKATCRFSTGQVKVLTGDVTLIR</sequence>
<dbReference type="CDD" id="cd00146">
    <property type="entry name" value="PKD"/>
    <property type="match status" value="2"/>
</dbReference>
<evidence type="ECO:0000256" key="2">
    <source>
        <dbReference type="ARBA" id="ARBA00022692"/>
    </source>
</evidence>
<comment type="subcellular location">
    <subcellularLocation>
        <location evidence="1">Membrane</location>
        <topology evidence="1">Multi-pass membrane protein</topology>
    </subcellularLocation>
</comment>
<proteinExistence type="predicted"/>
<dbReference type="InterPro" id="IPR013783">
    <property type="entry name" value="Ig-like_fold"/>
</dbReference>
<keyword evidence="4" id="KW-1133">Transmembrane helix</keyword>
<feature type="domain" description="PKD" evidence="7">
    <location>
        <begin position="1411"/>
        <end position="1458"/>
    </location>
</feature>
<feature type="chain" id="PRO_5022210005" evidence="6">
    <location>
        <begin position="28"/>
        <end position="1646"/>
    </location>
</feature>
<name>A0A521BR52_SACCC</name>
<dbReference type="Gene3D" id="2.60.40.10">
    <property type="entry name" value="Immunoglobulins"/>
    <property type="match status" value="12"/>
</dbReference>
<dbReference type="PROSITE" id="PS50093">
    <property type="entry name" value="PKD"/>
    <property type="match status" value="4"/>
</dbReference>
<evidence type="ECO:0000256" key="6">
    <source>
        <dbReference type="SAM" id="SignalP"/>
    </source>
</evidence>
<feature type="domain" description="PKD" evidence="7">
    <location>
        <begin position="959"/>
        <end position="1011"/>
    </location>
</feature>
<dbReference type="PANTHER" id="PTHR46730:SF1">
    <property type="entry name" value="PLAT DOMAIN-CONTAINING PROTEIN"/>
    <property type="match status" value="1"/>
</dbReference>
<dbReference type="GO" id="GO:0005886">
    <property type="term" value="C:plasma membrane"/>
    <property type="evidence" value="ECO:0007669"/>
    <property type="project" value="TreeGrafter"/>
</dbReference>
<evidence type="ECO:0000256" key="4">
    <source>
        <dbReference type="ARBA" id="ARBA00022989"/>
    </source>
</evidence>
<keyword evidence="3" id="KW-0677">Repeat</keyword>
<dbReference type="GO" id="GO:0005261">
    <property type="term" value="F:monoatomic cation channel activity"/>
    <property type="evidence" value="ECO:0007669"/>
    <property type="project" value="TreeGrafter"/>
</dbReference>
<keyword evidence="5" id="KW-0472">Membrane</keyword>
<protein>
    <submittedName>
        <fullName evidence="8">Gliding motility-associated C-terminal domain-containing protein</fullName>
    </submittedName>
</protein>
<dbReference type="Proteomes" id="UP000319040">
    <property type="component" value="Unassembled WGS sequence"/>
</dbReference>
<feature type="domain" description="PKD" evidence="7">
    <location>
        <begin position="1491"/>
        <end position="1546"/>
    </location>
</feature>
<dbReference type="OrthoDB" id="1108781at2"/>
<evidence type="ECO:0000259" key="7">
    <source>
        <dbReference type="PROSITE" id="PS50093"/>
    </source>
</evidence>
<keyword evidence="9" id="KW-1185">Reference proteome</keyword>
<dbReference type="InterPro" id="IPR035986">
    <property type="entry name" value="PKD_dom_sf"/>
</dbReference>
<feature type="signal peptide" evidence="6">
    <location>
        <begin position="1"/>
        <end position="27"/>
    </location>
</feature>
<dbReference type="SUPFAM" id="SSF49299">
    <property type="entry name" value="PKD domain"/>
    <property type="match status" value="10"/>
</dbReference>
<feature type="domain" description="PKD" evidence="7">
    <location>
        <begin position="1317"/>
        <end position="1363"/>
    </location>
</feature>
<dbReference type="GO" id="GO:0006816">
    <property type="term" value="P:calcium ion transport"/>
    <property type="evidence" value="ECO:0007669"/>
    <property type="project" value="TreeGrafter"/>
</dbReference>
<evidence type="ECO:0000256" key="1">
    <source>
        <dbReference type="ARBA" id="ARBA00004141"/>
    </source>
</evidence>
<dbReference type="InterPro" id="IPR022409">
    <property type="entry name" value="PKD/Chitinase_dom"/>
</dbReference>
<evidence type="ECO:0000313" key="8">
    <source>
        <dbReference type="EMBL" id="SMO49545.1"/>
    </source>
</evidence>
<evidence type="ECO:0000256" key="3">
    <source>
        <dbReference type="ARBA" id="ARBA00022737"/>
    </source>
</evidence>
<gene>
    <name evidence="8" type="ORF">SAMN06265379_1026</name>
</gene>
<dbReference type="Pfam" id="PF13585">
    <property type="entry name" value="CHU_C"/>
    <property type="match status" value="1"/>
</dbReference>
<reference evidence="8 9" key="1">
    <citation type="submission" date="2017-05" db="EMBL/GenBank/DDBJ databases">
        <authorList>
            <person name="Varghese N."/>
            <person name="Submissions S."/>
        </authorList>
    </citation>
    <scope>NUCLEOTIDE SEQUENCE [LARGE SCALE GENOMIC DNA]</scope>
    <source>
        <strain evidence="8 9">DSM 27040</strain>
    </source>
</reference>
<keyword evidence="2" id="KW-0812">Transmembrane</keyword>
<evidence type="ECO:0000313" key="9">
    <source>
        <dbReference type="Proteomes" id="UP000319040"/>
    </source>
</evidence>
<dbReference type="InterPro" id="IPR000601">
    <property type="entry name" value="PKD_dom"/>
</dbReference>
<dbReference type="Pfam" id="PF18911">
    <property type="entry name" value="PKD_4"/>
    <property type="match status" value="3"/>
</dbReference>
<keyword evidence="6" id="KW-0732">Signal</keyword>